<gene>
    <name evidence="2" type="ORF">OUY22_11460</name>
</gene>
<feature type="transmembrane region" description="Helical" evidence="1">
    <location>
        <begin position="189"/>
        <end position="208"/>
    </location>
</feature>
<keyword evidence="1" id="KW-1133">Transmembrane helix</keyword>
<keyword evidence="1" id="KW-0472">Membrane</keyword>
<dbReference type="Proteomes" id="UP001144036">
    <property type="component" value="Unassembled WGS sequence"/>
</dbReference>
<keyword evidence="1" id="KW-0812">Transmembrane</keyword>
<feature type="transmembrane region" description="Helical" evidence="1">
    <location>
        <begin position="152"/>
        <end position="177"/>
    </location>
</feature>
<proteinExistence type="predicted"/>
<protein>
    <recommendedName>
        <fullName evidence="4">DUF4386 family protein</fullName>
    </recommendedName>
</protein>
<feature type="transmembrane region" description="Helical" evidence="1">
    <location>
        <begin position="214"/>
        <end position="232"/>
    </location>
</feature>
<feature type="transmembrane region" description="Helical" evidence="1">
    <location>
        <begin position="107"/>
        <end position="132"/>
    </location>
</feature>
<feature type="transmembrane region" description="Helical" evidence="1">
    <location>
        <begin position="74"/>
        <end position="95"/>
    </location>
</feature>
<evidence type="ECO:0000313" key="2">
    <source>
        <dbReference type="EMBL" id="MDA0634036.1"/>
    </source>
</evidence>
<comment type="caution">
    <text evidence="2">The sequence shown here is derived from an EMBL/GenBank/DDBJ whole genome shotgun (WGS) entry which is preliminary data.</text>
</comment>
<dbReference type="RefSeq" id="WP_270154843.1">
    <property type="nucleotide sequence ID" value="NZ_JAPNNL010000033.1"/>
</dbReference>
<accession>A0ABT4S9Z5</accession>
<sequence>MTASELTGAGLPASAGPAPARTAPWRAALIALFVLLLVSLAARTSFAFWEPPFDGTVRYDDIRALGAAYWPMNLYLGGPGYALSWVATAIFLVLLGRGRGAALNLAGALLAGVGGVLFALVITAEALPFAYAADPAVLPEAEGRELFVVLNAHLGLLIPAIVGTQIVISAGVLLALAGTLLSRTMPRPLSITGIVYILVIAALPVDLLGGTATMAVYLLQVALAAAIGWYGLRAGLGERPARPRRTEGGPTRL</sequence>
<dbReference type="EMBL" id="JAPNNL010000033">
    <property type="protein sequence ID" value="MDA0634036.1"/>
    <property type="molecule type" value="Genomic_DNA"/>
</dbReference>
<evidence type="ECO:0000256" key="1">
    <source>
        <dbReference type="SAM" id="Phobius"/>
    </source>
</evidence>
<keyword evidence="3" id="KW-1185">Reference proteome</keyword>
<evidence type="ECO:0000313" key="3">
    <source>
        <dbReference type="Proteomes" id="UP001144036"/>
    </source>
</evidence>
<reference evidence="2" key="1">
    <citation type="submission" date="2022-11" db="EMBL/GenBank/DDBJ databases">
        <title>Nonomuraea corallina sp. nov., a new species of the genus Nonomuraea isolated from sea side sediment in Thai sea.</title>
        <authorList>
            <person name="Ngamcharungchit C."/>
            <person name="Matsumoto A."/>
            <person name="Suriyachadkun C."/>
            <person name="Panbangred W."/>
            <person name="Inahashi Y."/>
            <person name="Intra B."/>
        </authorList>
    </citation>
    <scope>NUCLEOTIDE SEQUENCE</scope>
    <source>
        <strain evidence="2">MCN248</strain>
    </source>
</reference>
<feature type="transmembrane region" description="Helical" evidence="1">
    <location>
        <begin position="27"/>
        <end position="49"/>
    </location>
</feature>
<name>A0ABT4S9Z5_9ACTN</name>
<evidence type="ECO:0008006" key="4">
    <source>
        <dbReference type="Google" id="ProtNLM"/>
    </source>
</evidence>
<organism evidence="2 3">
    <name type="scientific">Nonomuraea corallina</name>
    <dbReference type="NCBI Taxonomy" id="2989783"/>
    <lineage>
        <taxon>Bacteria</taxon>
        <taxon>Bacillati</taxon>
        <taxon>Actinomycetota</taxon>
        <taxon>Actinomycetes</taxon>
        <taxon>Streptosporangiales</taxon>
        <taxon>Streptosporangiaceae</taxon>
        <taxon>Nonomuraea</taxon>
    </lineage>
</organism>